<proteinExistence type="predicted"/>
<reference evidence="2" key="1">
    <citation type="submission" date="2015-04" db="UniProtKB">
        <authorList>
            <consortium name="EnsemblPlants"/>
        </authorList>
    </citation>
    <scope>IDENTIFICATION</scope>
</reference>
<organism evidence="2">
    <name type="scientific">Oryza glumipatula</name>
    <dbReference type="NCBI Taxonomy" id="40148"/>
    <lineage>
        <taxon>Eukaryota</taxon>
        <taxon>Viridiplantae</taxon>
        <taxon>Streptophyta</taxon>
        <taxon>Embryophyta</taxon>
        <taxon>Tracheophyta</taxon>
        <taxon>Spermatophyta</taxon>
        <taxon>Magnoliopsida</taxon>
        <taxon>Liliopsida</taxon>
        <taxon>Poales</taxon>
        <taxon>Poaceae</taxon>
        <taxon>BOP clade</taxon>
        <taxon>Oryzoideae</taxon>
        <taxon>Oryzeae</taxon>
        <taxon>Oryzinae</taxon>
        <taxon>Oryza</taxon>
    </lineage>
</organism>
<evidence type="ECO:0000256" key="1">
    <source>
        <dbReference type="SAM" id="MobiDB-lite"/>
    </source>
</evidence>
<dbReference type="Proteomes" id="UP000026961">
    <property type="component" value="Chromosome 5"/>
</dbReference>
<feature type="compositionally biased region" description="Polar residues" evidence="1">
    <location>
        <begin position="70"/>
        <end position="87"/>
    </location>
</feature>
<sequence>MNAGQLDPAPPAPYSPEYSTYEPCRHVWRSCSPLRCCRRTCGSPPSSCCSSSNPPSATSSPLPYSPEQWGHQTAGNESGAARSSATSPMAVAPARRWPGAALPSSGEEGPGQDLQASYLSMKIGGMFQEVIAMSVPVLNQSSSAPFQAIIGTTSDILLTAKPGSHFSLSVSCIFGSVTYLDSVVGWRNDLQVNWLICILFEVLSDCLRYHSSTLF</sequence>
<dbReference type="EnsemblPlants" id="OGLUM05G13010.1">
    <property type="protein sequence ID" value="OGLUM05G13010.1"/>
    <property type="gene ID" value="OGLUM05G13010"/>
</dbReference>
<accession>A0A0D9ZXM5</accession>
<keyword evidence="3" id="KW-1185">Reference proteome</keyword>
<dbReference type="Gramene" id="OGLUM05G13010.1">
    <property type="protein sequence ID" value="OGLUM05G13010.1"/>
    <property type="gene ID" value="OGLUM05G13010"/>
</dbReference>
<reference evidence="2" key="2">
    <citation type="submission" date="2018-05" db="EMBL/GenBank/DDBJ databases">
        <title>OgluRS3 (Oryza glumaepatula Reference Sequence Version 3).</title>
        <authorList>
            <person name="Zhang J."/>
            <person name="Kudrna D."/>
            <person name="Lee S."/>
            <person name="Talag J."/>
            <person name="Welchert J."/>
            <person name="Wing R.A."/>
        </authorList>
    </citation>
    <scope>NUCLEOTIDE SEQUENCE [LARGE SCALE GENOMIC DNA]</scope>
</reference>
<evidence type="ECO:0000313" key="3">
    <source>
        <dbReference type="Proteomes" id="UP000026961"/>
    </source>
</evidence>
<protein>
    <submittedName>
        <fullName evidence="2">Uncharacterized protein</fullName>
    </submittedName>
</protein>
<dbReference type="AlphaFoldDB" id="A0A0D9ZXM5"/>
<name>A0A0D9ZXM5_9ORYZ</name>
<feature type="compositionally biased region" description="Low complexity" evidence="1">
    <location>
        <begin position="45"/>
        <end position="61"/>
    </location>
</feature>
<evidence type="ECO:0000313" key="2">
    <source>
        <dbReference type="EnsemblPlants" id="OGLUM05G13010.1"/>
    </source>
</evidence>
<feature type="region of interest" description="Disordered" evidence="1">
    <location>
        <begin position="45"/>
        <end position="89"/>
    </location>
</feature>